<name>A0A0G1GJ81_9BACT</name>
<feature type="compositionally biased region" description="Basic and acidic residues" evidence="1">
    <location>
        <begin position="130"/>
        <end position="140"/>
    </location>
</feature>
<dbReference type="PANTHER" id="PTHR43346">
    <property type="entry name" value="LIGAND BINDING DOMAIN PROTEIN, PUTATIVE (AFU_ORTHOLOGUE AFUA_6G14370)-RELATED"/>
    <property type="match status" value="1"/>
</dbReference>
<comment type="caution">
    <text evidence="3">The sequence shown here is derived from an EMBL/GenBank/DDBJ whole genome shotgun (WGS) entry which is preliminary data.</text>
</comment>
<dbReference type="SUPFAM" id="SSF51182">
    <property type="entry name" value="RmlC-like cupins"/>
    <property type="match status" value="1"/>
</dbReference>
<dbReference type="AlphaFoldDB" id="A0A0G1GJ81"/>
<protein>
    <recommendedName>
        <fullName evidence="2">Cupin type-2 domain-containing protein</fullName>
    </recommendedName>
</protein>
<dbReference type="Proteomes" id="UP000034069">
    <property type="component" value="Unassembled WGS sequence"/>
</dbReference>
<proteinExistence type="predicted"/>
<evidence type="ECO:0000259" key="2">
    <source>
        <dbReference type="Pfam" id="PF07883"/>
    </source>
</evidence>
<dbReference type="InterPro" id="IPR013096">
    <property type="entry name" value="Cupin_2"/>
</dbReference>
<dbReference type="Gene3D" id="2.60.120.10">
    <property type="entry name" value="Jelly Rolls"/>
    <property type="match status" value="1"/>
</dbReference>
<evidence type="ECO:0000313" key="4">
    <source>
        <dbReference type="Proteomes" id="UP000034069"/>
    </source>
</evidence>
<dbReference type="PANTHER" id="PTHR43346:SF1">
    <property type="entry name" value="QUERCETIN 2,3-DIOXYGENASE-RELATED"/>
    <property type="match status" value="1"/>
</dbReference>
<evidence type="ECO:0000313" key="3">
    <source>
        <dbReference type="EMBL" id="KKT34398.1"/>
    </source>
</evidence>
<feature type="region of interest" description="Disordered" evidence="1">
    <location>
        <begin position="120"/>
        <end position="140"/>
    </location>
</feature>
<dbReference type="CDD" id="cd02223">
    <property type="entry name" value="cupin_Bh2720-like"/>
    <property type="match status" value="1"/>
</dbReference>
<dbReference type="EMBL" id="LCHN01000040">
    <property type="protein sequence ID" value="KKT34398.1"/>
    <property type="molecule type" value="Genomic_DNA"/>
</dbReference>
<dbReference type="InterPro" id="IPR011051">
    <property type="entry name" value="RmlC_Cupin_sf"/>
</dbReference>
<sequence>MSGFHTNIEKDTLENNYFRKVLFTGVHTQLVLMSLKPKEEIGMETHEDVDQFFRFESGVGKSILNGEEADLKADDVLIVPAGTEHNIINTSETEPLKIYTLYSPPNHPVGTIHVTKEDADAAEAAGHATAPKEVDLAQNE</sequence>
<dbReference type="Pfam" id="PF07883">
    <property type="entry name" value="Cupin_2"/>
    <property type="match status" value="1"/>
</dbReference>
<gene>
    <name evidence="3" type="ORF">UW23_C0040G0005</name>
</gene>
<accession>A0A0G1GJ81</accession>
<evidence type="ECO:0000256" key="1">
    <source>
        <dbReference type="SAM" id="MobiDB-lite"/>
    </source>
</evidence>
<dbReference type="InterPro" id="IPR014710">
    <property type="entry name" value="RmlC-like_jellyroll"/>
</dbReference>
<dbReference type="InterPro" id="IPR052538">
    <property type="entry name" value="Flavonoid_dioxygenase-like"/>
</dbReference>
<reference evidence="3 4" key="1">
    <citation type="journal article" date="2015" name="Nature">
        <title>rRNA introns, odd ribosomes, and small enigmatic genomes across a large radiation of phyla.</title>
        <authorList>
            <person name="Brown C.T."/>
            <person name="Hug L.A."/>
            <person name="Thomas B.C."/>
            <person name="Sharon I."/>
            <person name="Castelle C.J."/>
            <person name="Singh A."/>
            <person name="Wilkins M.J."/>
            <person name="Williams K.H."/>
            <person name="Banfield J.F."/>
        </authorList>
    </citation>
    <scope>NUCLEOTIDE SEQUENCE [LARGE SCALE GENOMIC DNA]</scope>
</reference>
<feature type="domain" description="Cupin type-2" evidence="2">
    <location>
        <begin position="32"/>
        <end position="101"/>
    </location>
</feature>
<organism evidence="3 4">
    <name type="scientific">Candidatus Collierbacteria bacterium GW2011_GWA1_44_12</name>
    <dbReference type="NCBI Taxonomy" id="1618376"/>
    <lineage>
        <taxon>Bacteria</taxon>
        <taxon>Candidatus Collieribacteriota</taxon>
    </lineage>
</organism>